<evidence type="ECO:0000256" key="4">
    <source>
        <dbReference type="ARBA" id="ARBA00022989"/>
    </source>
</evidence>
<evidence type="ECO:0000256" key="10">
    <source>
        <dbReference type="ARBA" id="ARBA00023286"/>
    </source>
</evidence>
<keyword evidence="3" id="KW-0812">Transmembrane</keyword>
<organism evidence="13 14">
    <name type="scientific">Euroglyphus maynei</name>
    <name type="common">Mayne's house dust mite</name>
    <dbReference type="NCBI Taxonomy" id="6958"/>
    <lineage>
        <taxon>Eukaryota</taxon>
        <taxon>Metazoa</taxon>
        <taxon>Ecdysozoa</taxon>
        <taxon>Arthropoda</taxon>
        <taxon>Chelicerata</taxon>
        <taxon>Arachnida</taxon>
        <taxon>Acari</taxon>
        <taxon>Acariformes</taxon>
        <taxon>Sarcoptiformes</taxon>
        <taxon>Astigmata</taxon>
        <taxon>Psoroptidia</taxon>
        <taxon>Analgoidea</taxon>
        <taxon>Pyroglyphidae</taxon>
        <taxon>Pyroglyphinae</taxon>
        <taxon>Euroglyphus</taxon>
    </lineage>
</organism>
<dbReference type="Gene3D" id="3.40.190.10">
    <property type="entry name" value="Periplasmic binding protein-like II"/>
    <property type="match status" value="1"/>
</dbReference>
<evidence type="ECO:0000256" key="3">
    <source>
        <dbReference type="ARBA" id="ARBA00022692"/>
    </source>
</evidence>
<evidence type="ECO:0000313" key="13">
    <source>
        <dbReference type="EMBL" id="OTF70664.1"/>
    </source>
</evidence>
<sequence>MKPTTKKRIVLTNVRDDLISIFTDFRSQRRKFEGNSYNVSCCAGIAIDLLNAVARDLHFDYDLYLVADGLFGIRKDGKWDGITADLVNDVAHLSFTAFSTTSSRVQVCNKVL</sequence>
<proteinExistence type="predicted"/>
<reference evidence="13 14" key="1">
    <citation type="submission" date="2017-03" db="EMBL/GenBank/DDBJ databases">
        <title>Genome Survey of Euroglyphus maynei.</title>
        <authorList>
            <person name="Arlian L.G."/>
            <person name="Morgan M.S."/>
            <person name="Rider S.D."/>
        </authorList>
    </citation>
    <scope>NUCLEOTIDE SEQUENCE [LARGE SCALE GENOMIC DNA]</scope>
    <source>
        <strain evidence="13">Arlian Lab</strain>
        <tissue evidence="13">Whole body</tissue>
    </source>
</reference>
<evidence type="ECO:0000256" key="2">
    <source>
        <dbReference type="ARBA" id="ARBA00022448"/>
    </source>
</evidence>
<accession>A0A1Y3AS39</accession>
<evidence type="ECO:0000256" key="5">
    <source>
        <dbReference type="ARBA" id="ARBA00023054"/>
    </source>
</evidence>
<keyword evidence="14" id="KW-1185">Reference proteome</keyword>
<dbReference type="Proteomes" id="UP000194236">
    <property type="component" value="Unassembled WGS sequence"/>
</dbReference>
<dbReference type="EMBL" id="MUJZ01064603">
    <property type="protein sequence ID" value="OTF70664.1"/>
    <property type="molecule type" value="Genomic_DNA"/>
</dbReference>
<keyword evidence="9" id="KW-0325">Glycoprotein</keyword>
<comment type="subcellular location">
    <subcellularLocation>
        <location evidence="1">Membrane</location>
        <topology evidence="1">Multi-pass membrane protein</topology>
    </subcellularLocation>
</comment>
<evidence type="ECO:0000313" key="14">
    <source>
        <dbReference type="Proteomes" id="UP000194236"/>
    </source>
</evidence>
<dbReference type="Pfam" id="PF10613">
    <property type="entry name" value="Lig_chan-Glu_bd"/>
    <property type="match status" value="1"/>
</dbReference>
<evidence type="ECO:0000256" key="6">
    <source>
        <dbReference type="ARBA" id="ARBA00023065"/>
    </source>
</evidence>
<protein>
    <recommendedName>
        <fullName evidence="12">Ionotropic glutamate receptor L-glutamate and glycine-binding domain-containing protein</fullName>
    </recommendedName>
</protein>
<keyword evidence="7" id="KW-0472">Membrane</keyword>
<dbReference type="SMART" id="SM00918">
    <property type="entry name" value="Lig_chan-Glu_bd"/>
    <property type="match status" value="1"/>
</dbReference>
<evidence type="ECO:0000256" key="11">
    <source>
        <dbReference type="ARBA" id="ARBA00023303"/>
    </source>
</evidence>
<dbReference type="GO" id="GO:0043226">
    <property type="term" value="C:organelle"/>
    <property type="evidence" value="ECO:0007669"/>
    <property type="project" value="UniProtKB-ARBA"/>
</dbReference>
<dbReference type="InterPro" id="IPR019594">
    <property type="entry name" value="Glu/Gly-bd"/>
</dbReference>
<dbReference type="SUPFAM" id="SSF53850">
    <property type="entry name" value="Periplasmic binding protein-like II"/>
    <property type="match status" value="1"/>
</dbReference>
<dbReference type="GO" id="GO:0015276">
    <property type="term" value="F:ligand-gated monoatomic ion channel activity"/>
    <property type="evidence" value="ECO:0007669"/>
    <property type="project" value="InterPro"/>
</dbReference>
<keyword evidence="2" id="KW-0813">Transport</keyword>
<dbReference type="AlphaFoldDB" id="A0A1Y3AS39"/>
<evidence type="ECO:0000256" key="8">
    <source>
        <dbReference type="ARBA" id="ARBA00023170"/>
    </source>
</evidence>
<evidence type="ECO:0000259" key="12">
    <source>
        <dbReference type="SMART" id="SM00918"/>
    </source>
</evidence>
<keyword evidence="11" id="KW-0407">Ion channel</keyword>
<keyword evidence="8" id="KW-0675">Receptor</keyword>
<gene>
    <name evidence="13" type="ORF">BLA29_009696</name>
</gene>
<keyword evidence="5" id="KW-0175">Coiled coil</keyword>
<keyword evidence="4" id="KW-1133">Transmembrane helix</keyword>
<evidence type="ECO:0000256" key="1">
    <source>
        <dbReference type="ARBA" id="ARBA00004141"/>
    </source>
</evidence>
<evidence type="ECO:0000256" key="7">
    <source>
        <dbReference type="ARBA" id="ARBA00023136"/>
    </source>
</evidence>
<keyword evidence="6" id="KW-0406">Ion transport</keyword>
<dbReference type="FunFam" id="3.40.190.10:FF:000078">
    <property type="entry name" value="glutamate receptor ionotropic, NMDA 3B"/>
    <property type="match status" value="1"/>
</dbReference>
<evidence type="ECO:0000256" key="9">
    <source>
        <dbReference type="ARBA" id="ARBA00023180"/>
    </source>
</evidence>
<dbReference type="OrthoDB" id="5984008at2759"/>
<feature type="domain" description="Ionotropic glutamate receptor L-glutamate and glycine-binding" evidence="12">
    <location>
        <begin position="36"/>
        <end position="88"/>
    </location>
</feature>
<name>A0A1Y3AS39_EURMA</name>
<dbReference type="GO" id="GO:0005886">
    <property type="term" value="C:plasma membrane"/>
    <property type="evidence" value="ECO:0007669"/>
    <property type="project" value="UniProtKB-ARBA"/>
</dbReference>
<comment type="caution">
    <text evidence="13">The sequence shown here is derived from an EMBL/GenBank/DDBJ whole genome shotgun (WGS) entry which is preliminary data.</text>
</comment>
<keyword evidence="10" id="KW-1071">Ligand-gated ion channel</keyword>